<dbReference type="RefSeq" id="WP_125372394.1">
    <property type="nucleotide sequence ID" value="NZ_RJPO01000007.1"/>
</dbReference>
<evidence type="ECO:0000313" key="1">
    <source>
        <dbReference type="EMBL" id="RSJ84658.1"/>
    </source>
</evidence>
<dbReference type="Pfam" id="PF14434">
    <property type="entry name" value="Imm6"/>
    <property type="match status" value="1"/>
</dbReference>
<organism evidence="1 2">
    <name type="scientific">Streptococcus cristatus</name>
    <dbReference type="NCBI Taxonomy" id="45634"/>
    <lineage>
        <taxon>Bacteria</taxon>
        <taxon>Bacillati</taxon>
        <taxon>Bacillota</taxon>
        <taxon>Bacilli</taxon>
        <taxon>Lactobacillales</taxon>
        <taxon>Streptococcaceae</taxon>
        <taxon>Streptococcus</taxon>
    </lineage>
</organism>
<protein>
    <recommendedName>
        <fullName evidence="3">Immunity protein Imm6</fullName>
    </recommendedName>
</protein>
<gene>
    <name evidence="1" type="ORF">D8794_08480</name>
</gene>
<proteinExistence type="predicted"/>
<comment type="caution">
    <text evidence="1">The sequence shown here is derived from an EMBL/GenBank/DDBJ whole genome shotgun (WGS) entry which is preliminary data.</text>
</comment>
<name>A0A428GSI0_STRCR</name>
<evidence type="ECO:0008006" key="3">
    <source>
        <dbReference type="Google" id="ProtNLM"/>
    </source>
</evidence>
<dbReference type="InterPro" id="IPR025674">
    <property type="entry name" value="Imm6"/>
</dbReference>
<accession>A0A428GSI0</accession>
<sequence length="160" mass="18617">MSKNINAIYKLGIATWLSKSMQESKFYKNIDELLEACWKWVENQEVSADYLYSLLDDGTEFGGAFIYMEEDDPKYDSRWNCIFEAGASISSLAFEFERKKYIPALLEEIDSEQEEEYFNEQLQDIFGNKIDVLENYKKYLSSNSDITKDGILNELSEILG</sequence>
<dbReference type="Proteomes" id="UP000277890">
    <property type="component" value="Unassembled WGS sequence"/>
</dbReference>
<evidence type="ECO:0000313" key="2">
    <source>
        <dbReference type="Proteomes" id="UP000277890"/>
    </source>
</evidence>
<dbReference type="EMBL" id="RJPQ01000012">
    <property type="protein sequence ID" value="RSJ84658.1"/>
    <property type="molecule type" value="Genomic_DNA"/>
</dbReference>
<reference evidence="1 2" key="1">
    <citation type="submission" date="2018-11" db="EMBL/GenBank/DDBJ databases">
        <title>Species Designations Belie Phenotypic and Genotypic Heterogeneity in Oral Streptococci.</title>
        <authorList>
            <person name="Velsko I."/>
        </authorList>
    </citation>
    <scope>NUCLEOTIDE SEQUENCE [LARGE SCALE GENOMIC DNA]</scope>
    <source>
        <strain evidence="1 2">A54</strain>
    </source>
</reference>
<dbReference type="AlphaFoldDB" id="A0A428GSI0"/>